<comment type="caution">
    <text evidence="3">Lacks conserved residue(s) required for the propagation of feature annotation.</text>
</comment>
<feature type="disulfide bond" evidence="3">
    <location>
        <begin position="30"/>
        <end position="40"/>
    </location>
</feature>
<dbReference type="SUPFAM" id="SSF57196">
    <property type="entry name" value="EGF/Laminin"/>
    <property type="match status" value="2"/>
</dbReference>
<dbReference type="PROSITE" id="PS00022">
    <property type="entry name" value="EGF_1"/>
    <property type="match status" value="1"/>
</dbReference>
<dbReference type="PROSITE" id="PS50026">
    <property type="entry name" value="EGF_3"/>
    <property type="match status" value="1"/>
</dbReference>
<feature type="domain" description="EGF-like" evidence="4">
    <location>
        <begin position="26"/>
        <end position="58"/>
    </location>
</feature>
<evidence type="ECO:0000256" key="3">
    <source>
        <dbReference type="PROSITE-ProRule" id="PRU00076"/>
    </source>
</evidence>
<reference evidence="6" key="1">
    <citation type="journal article" date="2006" name="Science">
        <title>Ancient noncoding elements conserved in the human genome.</title>
        <authorList>
            <person name="Venkatesh B."/>
            <person name="Kirkness E.F."/>
            <person name="Loh Y.H."/>
            <person name="Halpern A.L."/>
            <person name="Lee A.P."/>
            <person name="Johnson J."/>
            <person name="Dandona N."/>
            <person name="Viswanathan L.D."/>
            <person name="Tay A."/>
            <person name="Venter J.C."/>
            <person name="Strausberg R.L."/>
            <person name="Brenner S."/>
        </authorList>
    </citation>
    <scope>NUCLEOTIDE SEQUENCE [LARGE SCALE GENOMIC DNA]</scope>
</reference>
<dbReference type="Ensembl" id="ENSCMIT00000019385.1">
    <property type="protein sequence ID" value="ENSCMIP00000019024.1"/>
    <property type="gene ID" value="ENSCMIG00000008921.1"/>
</dbReference>
<evidence type="ECO:0000313" key="6">
    <source>
        <dbReference type="Proteomes" id="UP000314986"/>
    </source>
</evidence>
<keyword evidence="6" id="KW-1185">Reference proteome</keyword>
<accession>A0A4W3IDU7</accession>
<reference evidence="6" key="2">
    <citation type="journal article" date="2007" name="PLoS Biol.">
        <title>Survey sequencing and comparative analysis of the elephant shark (Callorhinchus milii) genome.</title>
        <authorList>
            <person name="Venkatesh B."/>
            <person name="Kirkness E.F."/>
            <person name="Loh Y.H."/>
            <person name="Halpern A.L."/>
            <person name="Lee A.P."/>
            <person name="Johnson J."/>
            <person name="Dandona N."/>
            <person name="Viswanathan L.D."/>
            <person name="Tay A."/>
            <person name="Venter J.C."/>
            <person name="Strausberg R.L."/>
            <person name="Brenner S."/>
        </authorList>
    </citation>
    <scope>NUCLEOTIDE SEQUENCE [LARGE SCALE GENOMIC DNA]</scope>
</reference>
<dbReference type="Gene3D" id="2.10.25.10">
    <property type="entry name" value="Laminin"/>
    <property type="match status" value="2"/>
</dbReference>
<protein>
    <submittedName>
        <fullName evidence="5">Si:ch211-246m6.5</fullName>
    </submittedName>
</protein>
<dbReference type="InterPro" id="IPR050969">
    <property type="entry name" value="Dev_Signal_Modulators"/>
</dbReference>
<keyword evidence="2 3" id="KW-1015">Disulfide bond</keyword>
<dbReference type="Pfam" id="PF00008">
    <property type="entry name" value="EGF"/>
    <property type="match status" value="1"/>
</dbReference>
<dbReference type="Proteomes" id="UP000314986">
    <property type="component" value="Unassembled WGS sequence"/>
</dbReference>
<dbReference type="PANTHER" id="PTHR14949:SF56">
    <property type="entry name" value="EGF-LIKE-DOMAIN, MULTIPLE 7"/>
    <property type="match status" value="1"/>
</dbReference>
<evidence type="ECO:0000256" key="2">
    <source>
        <dbReference type="ARBA" id="ARBA00023157"/>
    </source>
</evidence>
<dbReference type="GeneTree" id="ENSGT00940000160835"/>
<evidence type="ECO:0000259" key="4">
    <source>
        <dbReference type="PROSITE" id="PS50026"/>
    </source>
</evidence>
<keyword evidence="3" id="KW-0245">EGF-like domain</keyword>
<dbReference type="InterPro" id="IPR000742">
    <property type="entry name" value="EGF"/>
</dbReference>
<reference evidence="5" key="5">
    <citation type="submission" date="2025-09" db="UniProtKB">
        <authorList>
            <consortium name="Ensembl"/>
        </authorList>
    </citation>
    <scope>IDENTIFICATION</scope>
</reference>
<dbReference type="PANTHER" id="PTHR14949">
    <property type="entry name" value="EGF-LIKE-DOMAIN, MULTIPLE 7, 8"/>
    <property type="match status" value="1"/>
</dbReference>
<reference evidence="6" key="3">
    <citation type="journal article" date="2014" name="Nature">
        <title>Elephant shark genome provides unique insights into gnathostome evolution.</title>
        <authorList>
            <consortium name="International Elephant Shark Genome Sequencing Consortium"/>
            <person name="Venkatesh B."/>
            <person name="Lee A.P."/>
            <person name="Ravi V."/>
            <person name="Maurya A.K."/>
            <person name="Lian M.M."/>
            <person name="Swann J.B."/>
            <person name="Ohta Y."/>
            <person name="Flajnik M.F."/>
            <person name="Sutoh Y."/>
            <person name="Kasahara M."/>
            <person name="Hoon S."/>
            <person name="Gangu V."/>
            <person name="Roy S.W."/>
            <person name="Irimia M."/>
            <person name="Korzh V."/>
            <person name="Kondrychyn I."/>
            <person name="Lim Z.W."/>
            <person name="Tay B.H."/>
            <person name="Tohari S."/>
            <person name="Kong K.W."/>
            <person name="Ho S."/>
            <person name="Lorente-Galdos B."/>
            <person name="Quilez J."/>
            <person name="Marques-Bonet T."/>
            <person name="Raney B.J."/>
            <person name="Ingham P.W."/>
            <person name="Tay A."/>
            <person name="Hillier L.W."/>
            <person name="Minx P."/>
            <person name="Boehm T."/>
            <person name="Wilson R.K."/>
            <person name="Brenner S."/>
            <person name="Warren W.C."/>
        </authorList>
    </citation>
    <scope>NUCLEOTIDE SEQUENCE [LARGE SCALE GENOMIC DNA]</scope>
</reference>
<feature type="disulfide bond" evidence="3">
    <location>
        <begin position="48"/>
        <end position="57"/>
    </location>
</feature>
<dbReference type="SMART" id="SM00181">
    <property type="entry name" value="EGF"/>
    <property type="match status" value="2"/>
</dbReference>
<dbReference type="AlphaFoldDB" id="A0A4W3IDU7"/>
<evidence type="ECO:0000313" key="5">
    <source>
        <dbReference type="Ensembl" id="ENSCMIP00000019024.1"/>
    </source>
</evidence>
<keyword evidence="1" id="KW-0732">Signal</keyword>
<evidence type="ECO:0000256" key="1">
    <source>
        <dbReference type="ARBA" id="ARBA00022729"/>
    </source>
</evidence>
<proteinExistence type="predicted"/>
<dbReference type="PROSITE" id="PS01186">
    <property type="entry name" value="EGF_2"/>
    <property type="match status" value="1"/>
</dbReference>
<sequence>MCMNGGKCVGPDICDCPSGWKGKRCNQPLCLQKCHNDGECAGPSTCQCRPGWEGMLCQTPTNRTRVMKQFGLLALTCDR</sequence>
<organism evidence="5 6">
    <name type="scientific">Callorhinchus milii</name>
    <name type="common">Ghost shark</name>
    <dbReference type="NCBI Taxonomy" id="7868"/>
    <lineage>
        <taxon>Eukaryota</taxon>
        <taxon>Metazoa</taxon>
        <taxon>Chordata</taxon>
        <taxon>Craniata</taxon>
        <taxon>Vertebrata</taxon>
        <taxon>Chondrichthyes</taxon>
        <taxon>Holocephali</taxon>
        <taxon>Chimaeriformes</taxon>
        <taxon>Callorhinchidae</taxon>
        <taxon>Callorhinchus</taxon>
    </lineage>
</organism>
<reference evidence="5" key="4">
    <citation type="submission" date="2025-08" db="UniProtKB">
        <authorList>
            <consortium name="Ensembl"/>
        </authorList>
    </citation>
    <scope>IDENTIFICATION</scope>
</reference>
<name>A0A4W3IDU7_CALMI</name>